<dbReference type="InterPro" id="IPR046348">
    <property type="entry name" value="SIS_dom_sf"/>
</dbReference>
<dbReference type="GO" id="GO:0005829">
    <property type="term" value="C:cytosol"/>
    <property type="evidence" value="ECO:0007669"/>
    <property type="project" value="TreeGrafter"/>
</dbReference>
<comment type="similarity">
    <text evidence="2 8">Belongs to the GPI family.</text>
</comment>
<reference evidence="11" key="1">
    <citation type="submission" date="2018-06" db="EMBL/GenBank/DDBJ databases">
        <authorList>
            <person name="Martinez Ocampo F."/>
            <person name="Quiroz Castaneda R.E."/>
            <person name="Rojas Lopez X."/>
        </authorList>
    </citation>
    <scope>NUCLEOTIDE SEQUENCE [LARGE SCALE GENOMIC DNA]</scope>
    <source>
        <strain evidence="11">INIFAP02</strain>
    </source>
</reference>
<dbReference type="SUPFAM" id="SSF53697">
    <property type="entry name" value="SIS domain"/>
    <property type="match status" value="1"/>
</dbReference>
<dbReference type="OrthoDB" id="140919at2"/>
<comment type="pathway">
    <text evidence="1 8">Carbohydrate degradation; glycolysis; D-glyceraldehyde 3-phosphate and glycerone phosphate from D-glucose: step 2/4.</text>
</comment>
<dbReference type="Gene3D" id="3.40.50.10490">
    <property type="entry name" value="Glucose-6-phosphate isomerase like protein, domain 1"/>
    <property type="match status" value="2"/>
</dbReference>
<organism evidence="10 11">
    <name type="scientific">Mycoplasma wenyonii</name>
    <dbReference type="NCBI Taxonomy" id="65123"/>
    <lineage>
        <taxon>Bacteria</taxon>
        <taxon>Bacillati</taxon>
        <taxon>Mycoplasmatota</taxon>
        <taxon>Mollicutes</taxon>
        <taxon>Mycoplasmataceae</taxon>
        <taxon>Mycoplasma</taxon>
    </lineage>
</organism>
<keyword evidence="11" id="KW-1185">Reference proteome</keyword>
<dbReference type="PRINTS" id="PR00662">
    <property type="entry name" value="G6PISOMERASE"/>
</dbReference>
<dbReference type="PROSITE" id="PS51463">
    <property type="entry name" value="P_GLUCOSE_ISOMERASE_3"/>
    <property type="match status" value="1"/>
</dbReference>
<evidence type="ECO:0000256" key="3">
    <source>
        <dbReference type="ARBA" id="ARBA00011952"/>
    </source>
</evidence>
<keyword evidence="9" id="KW-0812">Transmembrane</keyword>
<dbReference type="GO" id="GO:0097367">
    <property type="term" value="F:carbohydrate derivative binding"/>
    <property type="evidence" value="ECO:0007669"/>
    <property type="project" value="InterPro"/>
</dbReference>
<protein>
    <recommendedName>
        <fullName evidence="3 8">Glucose-6-phosphate isomerase</fullName>
        <ecNumber evidence="3 8">5.3.1.9</ecNumber>
    </recommendedName>
</protein>
<dbReference type="GO" id="GO:0006094">
    <property type="term" value="P:gluconeogenesis"/>
    <property type="evidence" value="ECO:0007669"/>
    <property type="project" value="UniProtKB-KW"/>
</dbReference>
<dbReference type="EMBL" id="QKVO01000001">
    <property type="protein sequence ID" value="RAO95267.1"/>
    <property type="molecule type" value="Genomic_DNA"/>
</dbReference>
<dbReference type="EC" id="5.3.1.9" evidence="3 8"/>
<accession>A0A328PSF1</accession>
<dbReference type="PANTHER" id="PTHR11469:SF1">
    <property type="entry name" value="GLUCOSE-6-PHOSPHATE ISOMERASE"/>
    <property type="match status" value="1"/>
</dbReference>
<dbReference type="PROSITE" id="PS00174">
    <property type="entry name" value="P_GLUCOSE_ISOMERASE_2"/>
    <property type="match status" value="1"/>
</dbReference>
<dbReference type="PANTHER" id="PTHR11469">
    <property type="entry name" value="GLUCOSE-6-PHOSPHATE ISOMERASE"/>
    <property type="match status" value="1"/>
</dbReference>
<evidence type="ECO:0000313" key="11">
    <source>
        <dbReference type="Proteomes" id="UP000249762"/>
    </source>
</evidence>
<keyword evidence="6 8" id="KW-0413">Isomerase</keyword>
<dbReference type="GO" id="GO:0004347">
    <property type="term" value="F:glucose-6-phosphate isomerase activity"/>
    <property type="evidence" value="ECO:0007669"/>
    <property type="project" value="UniProtKB-EC"/>
</dbReference>
<dbReference type="Pfam" id="PF00342">
    <property type="entry name" value="PGI"/>
    <property type="match status" value="1"/>
</dbReference>
<dbReference type="GO" id="GO:0048029">
    <property type="term" value="F:monosaccharide binding"/>
    <property type="evidence" value="ECO:0007669"/>
    <property type="project" value="TreeGrafter"/>
</dbReference>
<dbReference type="CDD" id="cd05016">
    <property type="entry name" value="SIS_PGI_2"/>
    <property type="match status" value="1"/>
</dbReference>
<keyword evidence="9" id="KW-1133">Transmembrane helix</keyword>
<dbReference type="InterPro" id="IPR035482">
    <property type="entry name" value="SIS_PGI_2"/>
</dbReference>
<evidence type="ECO:0000256" key="5">
    <source>
        <dbReference type="ARBA" id="ARBA00023152"/>
    </source>
</evidence>
<dbReference type="AlphaFoldDB" id="A0A328PSF1"/>
<keyword evidence="9" id="KW-0472">Membrane</keyword>
<evidence type="ECO:0000256" key="8">
    <source>
        <dbReference type="RuleBase" id="RU000612"/>
    </source>
</evidence>
<evidence type="ECO:0000256" key="9">
    <source>
        <dbReference type="SAM" id="Phobius"/>
    </source>
</evidence>
<dbReference type="InterPro" id="IPR018189">
    <property type="entry name" value="Phosphoglucose_isomerase_CS"/>
</dbReference>
<dbReference type="GO" id="GO:0006096">
    <property type="term" value="P:glycolytic process"/>
    <property type="evidence" value="ECO:0007669"/>
    <property type="project" value="UniProtKB-UniPathway"/>
</dbReference>
<dbReference type="GO" id="GO:0051156">
    <property type="term" value="P:glucose 6-phosphate metabolic process"/>
    <property type="evidence" value="ECO:0007669"/>
    <property type="project" value="TreeGrafter"/>
</dbReference>
<proteinExistence type="inferred from homology"/>
<keyword evidence="4 8" id="KW-0312">Gluconeogenesis</keyword>
<evidence type="ECO:0000256" key="4">
    <source>
        <dbReference type="ARBA" id="ARBA00022432"/>
    </source>
</evidence>
<evidence type="ECO:0000256" key="7">
    <source>
        <dbReference type="ARBA" id="ARBA00029321"/>
    </source>
</evidence>
<dbReference type="InterPro" id="IPR035476">
    <property type="entry name" value="SIS_PGI_1"/>
</dbReference>
<dbReference type="UniPathway" id="UPA00109">
    <property type="reaction ID" value="UER00181"/>
</dbReference>
<evidence type="ECO:0000313" key="10">
    <source>
        <dbReference type="EMBL" id="RAO95267.1"/>
    </source>
</evidence>
<evidence type="ECO:0000256" key="6">
    <source>
        <dbReference type="ARBA" id="ARBA00023235"/>
    </source>
</evidence>
<dbReference type="CDD" id="cd05015">
    <property type="entry name" value="SIS_PGI_1"/>
    <property type="match status" value="1"/>
</dbReference>
<evidence type="ECO:0000256" key="1">
    <source>
        <dbReference type="ARBA" id="ARBA00004926"/>
    </source>
</evidence>
<sequence length="436" mass="49661">MSVSLNISFLKAISQDEIRALYASKLKEIFNSLQLKQAKGVEMTGWIPWVFEDHKEIFDKAKGIRQDWVDKGVEVVVIIGTGGSYLGSKACLEFVEQPSTTKKFFEFLFVPYFSSRFLEETINYLKNKKFAVVVISKSGGTLESAVTFRFLRDLLFEREREKHNEFIVAITTDGEGCLYELAKKHNYHIFGIEKSIGGRYSTLTPVGLVPAILSNISGEELMAGAKACYEDCYHLDYSSNVPFQYAAYRNYFFENKKLSSECLIAYDPQVNGILHKMKQLFAESEGKGDKGLMPVILDFTPDLHSVGQLLQEGNTSFFQTIVWVKDDNRKDELKVQGTVFGNEDKLDWLKDTSLREINQAAFLGTVNAHRDLKNISVLVLNVNDWSAFTFGYLYFFLCLSAMFSAYLFGQNPFDQPGVEAYKSRMVENLRNKNKQN</sequence>
<feature type="transmembrane region" description="Helical" evidence="9">
    <location>
        <begin position="385"/>
        <end position="408"/>
    </location>
</feature>
<comment type="caution">
    <text evidence="10">The sequence shown here is derived from an EMBL/GenBank/DDBJ whole genome shotgun (WGS) entry which is preliminary data.</text>
</comment>
<dbReference type="Proteomes" id="UP000249762">
    <property type="component" value="Unassembled WGS sequence"/>
</dbReference>
<gene>
    <name evidence="10" type="ORF">DNK47_00185</name>
</gene>
<comment type="catalytic activity">
    <reaction evidence="7 8">
        <text>alpha-D-glucose 6-phosphate = beta-D-fructose 6-phosphate</text>
        <dbReference type="Rhea" id="RHEA:11816"/>
        <dbReference type="ChEBI" id="CHEBI:57634"/>
        <dbReference type="ChEBI" id="CHEBI:58225"/>
        <dbReference type="EC" id="5.3.1.9"/>
    </reaction>
</comment>
<keyword evidence="5 8" id="KW-0324">Glycolysis</keyword>
<name>A0A328PSF1_9MOLU</name>
<dbReference type="InterPro" id="IPR001672">
    <property type="entry name" value="G6P_Isomerase"/>
</dbReference>
<dbReference type="RefSeq" id="WP_112664934.1">
    <property type="nucleotide sequence ID" value="NZ_QKVO01000001.1"/>
</dbReference>
<evidence type="ECO:0000256" key="2">
    <source>
        <dbReference type="ARBA" id="ARBA00006604"/>
    </source>
</evidence>